<keyword evidence="2" id="KW-0472">Membrane</keyword>
<evidence type="ECO:0000313" key="3">
    <source>
        <dbReference type="EMBL" id="GGM62529.1"/>
    </source>
</evidence>
<dbReference type="RefSeq" id="WP_189059262.1">
    <property type="nucleotide sequence ID" value="NZ_BMMK01000017.1"/>
</dbReference>
<proteinExistence type="predicted"/>
<keyword evidence="2" id="KW-1133">Transmembrane helix</keyword>
<comment type="caution">
    <text evidence="3">The sequence shown here is derived from an EMBL/GenBank/DDBJ whole genome shotgun (WGS) entry which is preliminary data.</text>
</comment>
<name>A0A8J3FWT1_9PSEU</name>
<protein>
    <recommendedName>
        <fullName evidence="5">DUF4878 domain-containing protein</fullName>
    </recommendedName>
</protein>
<evidence type="ECO:0000313" key="4">
    <source>
        <dbReference type="Proteomes" id="UP000637578"/>
    </source>
</evidence>
<keyword evidence="2" id="KW-0812">Transmembrane</keyword>
<accession>A0A8J3FWT1</accession>
<feature type="compositionally biased region" description="Low complexity" evidence="1">
    <location>
        <begin position="42"/>
        <end position="100"/>
    </location>
</feature>
<feature type="compositionally biased region" description="Low complexity" evidence="1">
    <location>
        <begin position="9"/>
        <end position="20"/>
    </location>
</feature>
<dbReference type="Proteomes" id="UP000637578">
    <property type="component" value="Unassembled WGS sequence"/>
</dbReference>
<dbReference type="AlphaFoldDB" id="A0A8J3FWT1"/>
<feature type="region of interest" description="Disordered" evidence="1">
    <location>
        <begin position="1"/>
        <end position="108"/>
    </location>
</feature>
<reference evidence="3" key="1">
    <citation type="journal article" date="2014" name="Int. J. Syst. Evol. Microbiol.">
        <title>Complete genome sequence of Corynebacterium casei LMG S-19264T (=DSM 44701T), isolated from a smear-ripened cheese.</title>
        <authorList>
            <consortium name="US DOE Joint Genome Institute (JGI-PGF)"/>
            <person name="Walter F."/>
            <person name="Albersmeier A."/>
            <person name="Kalinowski J."/>
            <person name="Ruckert C."/>
        </authorList>
    </citation>
    <scope>NUCLEOTIDE SEQUENCE</scope>
    <source>
        <strain evidence="3">CGMCC 4.5737</strain>
    </source>
</reference>
<gene>
    <name evidence="3" type="ORF">GCM10012275_36560</name>
</gene>
<organism evidence="3 4">
    <name type="scientific">Longimycelium tulufanense</name>
    <dbReference type="NCBI Taxonomy" id="907463"/>
    <lineage>
        <taxon>Bacteria</taxon>
        <taxon>Bacillati</taxon>
        <taxon>Actinomycetota</taxon>
        <taxon>Actinomycetes</taxon>
        <taxon>Pseudonocardiales</taxon>
        <taxon>Pseudonocardiaceae</taxon>
        <taxon>Longimycelium</taxon>
    </lineage>
</organism>
<evidence type="ECO:0008006" key="5">
    <source>
        <dbReference type="Google" id="ProtNLM"/>
    </source>
</evidence>
<keyword evidence="4" id="KW-1185">Reference proteome</keyword>
<sequence>MTYPPQQPGPYGQQPGGWPQQPGPQPGGSDRGQQGQPGFGQTGPQPQQGGWGQPPQGGWEQAPQGGQYGQPNPYQTGQFGQPGPYGQQPPGGYDPSQQFGGYPGYPGGAVPPKKKSPLPWILGGVGVLVIGAIVLVIALFGASGGGGSDPRQVAEAFVSSVNNKKPMDDGMVCDSYKARVKQMTEGSKNLPDGISPEDKKRFEDSMKNMSMKASLGSVTTSGDTAKAEVNTELDMGMGKPFQTKLTLDIKKESGDWKLCGFGGMGI</sequence>
<reference evidence="3" key="2">
    <citation type="submission" date="2020-09" db="EMBL/GenBank/DDBJ databases">
        <authorList>
            <person name="Sun Q."/>
            <person name="Zhou Y."/>
        </authorList>
    </citation>
    <scope>NUCLEOTIDE SEQUENCE</scope>
    <source>
        <strain evidence="3">CGMCC 4.5737</strain>
    </source>
</reference>
<evidence type="ECO:0000256" key="2">
    <source>
        <dbReference type="SAM" id="Phobius"/>
    </source>
</evidence>
<evidence type="ECO:0000256" key="1">
    <source>
        <dbReference type="SAM" id="MobiDB-lite"/>
    </source>
</evidence>
<dbReference type="EMBL" id="BMMK01000017">
    <property type="protein sequence ID" value="GGM62529.1"/>
    <property type="molecule type" value="Genomic_DNA"/>
</dbReference>
<feature type="transmembrane region" description="Helical" evidence="2">
    <location>
        <begin position="120"/>
        <end position="142"/>
    </location>
</feature>